<dbReference type="EMBL" id="CM009756">
    <property type="protein sequence ID" value="PUZ45334.1"/>
    <property type="molecule type" value="Genomic_DNA"/>
</dbReference>
<evidence type="ECO:0000313" key="7">
    <source>
        <dbReference type="Proteomes" id="UP000244336"/>
    </source>
</evidence>
<feature type="region of interest" description="Disordered" evidence="4">
    <location>
        <begin position="214"/>
        <end position="236"/>
    </location>
</feature>
<evidence type="ECO:0000313" key="6">
    <source>
        <dbReference type="EMBL" id="PUZ45334.1"/>
    </source>
</evidence>
<keyword evidence="7" id="KW-1185">Reference proteome</keyword>
<evidence type="ECO:0000256" key="3">
    <source>
        <dbReference type="ARBA" id="ARBA00023004"/>
    </source>
</evidence>
<evidence type="ECO:0000256" key="1">
    <source>
        <dbReference type="ARBA" id="ARBA00022723"/>
    </source>
</evidence>
<feature type="region of interest" description="Disordered" evidence="4">
    <location>
        <begin position="1"/>
        <end position="23"/>
    </location>
</feature>
<proteinExistence type="predicted"/>
<feature type="compositionally biased region" description="Low complexity" evidence="4">
    <location>
        <begin position="220"/>
        <end position="236"/>
    </location>
</feature>
<dbReference type="Gramene" id="PUZ45334">
    <property type="protein sequence ID" value="PUZ45334"/>
    <property type="gene ID" value="GQ55_8G214500"/>
</dbReference>
<name>A0A2T7CPT1_9POAL</name>
<dbReference type="GO" id="GO:0046872">
    <property type="term" value="F:metal ion binding"/>
    <property type="evidence" value="ECO:0007669"/>
    <property type="project" value="UniProtKB-KW"/>
</dbReference>
<dbReference type="PANTHER" id="PTHR10209">
    <property type="entry name" value="OXIDOREDUCTASE, 2OG-FE II OXYGENASE FAMILY PROTEIN"/>
    <property type="match status" value="1"/>
</dbReference>
<evidence type="ECO:0000256" key="4">
    <source>
        <dbReference type="SAM" id="MobiDB-lite"/>
    </source>
</evidence>
<dbReference type="GO" id="GO:0016491">
    <property type="term" value="F:oxidoreductase activity"/>
    <property type="evidence" value="ECO:0007669"/>
    <property type="project" value="UniProtKB-KW"/>
</dbReference>
<dbReference type="PANTHER" id="PTHR10209:SF460">
    <property type="entry name" value="FE2OG DIOXYGENASE DOMAIN-CONTAINING PROTEIN"/>
    <property type="match status" value="1"/>
</dbReference>
<reference evidence="6 7" key="1">
    <citation type="submission" date="2018-04" db="EMBL/GenBank/DDBJ databases">
        <title>WGS assembly of Panicum hallii var. hallii HAL2.</title>
        <authorList>
            <person name="Lovell J."/>
            <person name="Jenkins J."/>
            <person name="Lowry D."/>
            <person name="Mamidi S."/>
            <person name="Sreedasyam A."/>
            <person name="Weng X."/>
            <person name="Barry K."/>
            <person name="Bonette J."/>
            <person name="Campitelli B."/>
            <person name="Daum C."/>
            <person name="Gordon S."/>
            <person name="Gould B."/>
            <person name="Lipzen A."/>
            <person name="MacQueen A."/>
            <person name="Palacio-Mejia J."/>
            <person name="Plott C."/>
            <person name="Shakirov E."/>
            <person name="Shu S."/>
            <person name="Yoshinaga Y."/>
            <person name="Zane M."/>
            <person name="Rokhsar D."/>
            <person name="Grimwood J."/>
            <person name="Schmutz J."/>
            <person name="Juenger T."/>
        </authorList>
    </citation>
    <scope>NUCLEOTIDE SEQUENCE [LARGE SCALE GENOMIC DNA]</scope>
    <source>
        <strain evidence="7">cv. HAL2</strain>
    </source>
</reference>
<evidence type="ECO:0000256" key="2">
    <source>
        <dbReference type="ARBA" id="ARBA00023002"/>
    </source>
</evidence>
<keyword evidence="2" id="KW-0560">Oxidoreductase</keyword>
<dbReference type="InterPro" id="IPR027443">
    <property type="entry name" value="IPNS-like_sf"/>
</dbReference>
<dbReference type="AlphaFoldDB" id="A0A2T7CPT1"/>
<dbReference type="Gene3D" id="2.60.120.330">
    <property type="entry name" value="B-lactam Antibiotic, Isopenicillin N Synthase, Chain"/>
    <property type="match status" value="1"/>
</dbReference>
<dbReference type="Pfam" id="PF14226">
    <property type="entry name" value="DIOX_N"/>
    <property type="match status" value="1"/>
</dbReference>
<dbReference type="STRING" id="1504633.A0A2T7CPT1"/>
<keyword evidence="3" id="KW-0408">Iron</keyword>
<dbReference type="InterPro" id="IPR026992">
    <property type="entry name" value="DIOX_N"/>
</dbReference>
<dbReference type="Proteomes" id="UP000244336">
    <property type="component" value="Chromosome 8"/>
</dbReference>
<feature type="domain" description="Non-haem dioxygenase N-terminal" evidence="5">
    <location>
        <begin position="40"/>
        <end position="144"/>
    </location>
</feature>
<feature type="compositionally biased region" description="Polar residues" evidence="4">
    <location>
        <begin position="1"/>
        <end position="16"/>
    </location>
</feature>
<sequence length="236" mass="25080">MAETSPRNPRQLTNGELSGGDDVPAMLSSAPEPCFGSGGIPFVDFDVLVNDAADQRAQAIRDLGRACEDWGFFMVINHGVPESLQEAITEACEVLLASPEEEKARYTAAGPMDPVRVGTGFYSADGGARRRRHYLKMFVHLELHCPAKPENLRDIAGELAARTRDLMLQLGVAISESLGLAGGRVSEALDLGSCFQMLVQNQYPACAGADDVGSIAPRGSPITPTTASSRSSSRTA</sequence>
<keyword evidence="1" id="KW-0479">Metal-binding</keyword>
<organism evidence="6 7">
    <name type="scientific">Panicum hallii var. hallii</name>
    <dbReference type="NCBI Taxonomy" id="1504633"/>
    <lineage>
        <taxon>Eukaryota</taxon>
        <taxon>Viridiplantae</taxon>
        <taxon>Streptophyta</taxon>
        <taxon>Embryophyta</taxon>
        <taxon>Tracheophyta</taxon>
        <taxon>Spermatophyta</taxon>
        <taxon>Magnoliopsida</taxon>
        <taxon>Liliopsida</taxon>
        <taxon>Poales</taxon>
        <taxon>Poaceae</taxon>
        <taxon>PACMAD clade</taxon>
        <taxon>Panicoideae</taxon>
        <taxon>Panicodae</taxon>
        <taxon>Paniceae</taxon>
        <taxon>Panicinae</taxon>
        <taxon>Panicum</taxon>
        <taxon>Panicum sect. Panicum</taxon>
    </lineage>
</organism>
<dbReference type="SUPFAM" id="SSF51197">
    <property type="entry name" value="Clavaminate synthase-like"/>
    <property type="match status" value="1"/>
</dbReference>
<accession>A0A2T7CPT1</accession>
<dbReference type="OrthoDB" id="288590at2759"/>
<gene>
    <name evidence="6" type="ORF">GQ55_8G214500</name>
</gene>
<evidence type="ECO:0000259" key="5">
    <source>
        <dbReference type="Pfam" id="PF14226"/>
    </source>
</evidence>
<protein>
    <recommendedName>
        <fullName evidence="5">Non-haem dioxygenase N-terminal domain-containing protein</fullName>
    </recommendedName>
</protein>